<reference evidence="4" key="1">
    <citation type="journal article" date="2013" name="New Phytol.">
        <title>Comparative genomic and transcriptomic analyses reveal the hemibiotrophic stage shift of Colletotrichum fungi.</title>
        <authorList>
            <person name="Gan P."/>
            <person name="Ikeda K."/>
            <person name="Irieda H."/>
            <person name="Narusaka M."/>
            <person name="O'Connell R.J."/>
            <person name="Narusaka Y."/>
            <person name="Takano Y."/>
            <person name="Kubo Y."/>
            <person name="Shirasu K."/>
        </authorList>
    </citation>
    <scope>NUCLEOTIDE SEQUENCE [LARGE SCALE GENOMIC DNA]</scope>
    <source>
        <strain evidence="4">104-T / ATCC 96160 / CBS 514.97 / LARS 414 / MAFF 240422</strain>
    </source>
</reference>
<evidence type="ECO:0000256" key="1">
    <source>
        <dbReference type="SAM" id="MobiDB-lite"/>
    </source>
</evidence>
<sequence>MFKPNSSRGLVVPRARPKTLLLLSLAAFISWFFVTPHLRGRTSVVIWSHDDNLAPAPPQVQKVGSEQLASAVDSARARPRPASVQSPDEGAGAGKASDSKNKAVDDEEKSTHEWENQQGQDPTDDEVEQQRQQDEAQKLKDAEEAKRKKKVDAEADAKRRQKAKEEQERLKKQNDEVEQARREQSLRDEFAKEYESARQLPASGAIYGNTLDTLAEADRPAEFASRLKASPTEEKPYAKQLPVYFDPYPDYNTEEWNKTHRPYVPCVGAHGEPVEDLMVFKGHPLAFPKPSFGGFDVLKMDGDICYERDTRLGPYGYLPQLHGKTGLPIDWDNVKWGDLQMRCAEQNAGRFGGPKPNKYLATAYEDIASKYGKGIKVGRDGDSSSAPDAGHGTETETETAKTTYETRTAILLRTYTGKKYTENDKQVIRSLISELSLRSGGEYQVFLLLHVRDDGVDITEGRQRVLDEHIPREFHGITEVWNDQAVWDIYTALTDGEEKTVHHAQWLSVQKFSLDHPEYDFVWNWEMDVRITGHNYDFVRRLEDFARAQPRRGLWERNERYYIPAHHGAYDTDFRAYVEQRTQGAQVWGAPNISFINPVGPKPPVENARDEPYRWGVGEDADLITMGPIFDPVGSGWIFGDKIWGYKDAANPDNTKLPRRTTIVTQSRISKRLLDIMHVENLRGNHIASEMTPQTVALLHGFKAVFAPHPSWFDRPWSGSFLEKWFNPGPRGASGGEGSPMGYGRERRYQGTTWYYRAEPPSRLYNNWMGYIDTDVGGRDWEVDHGRPCLPPMILHPIKEVEPTEPGYATKFELNYG</sequence>
<evidence type="ECO:0000313" key="4">
    <source>
        <dbReference type="Proteomes" id="UP000014480"/>
    </source>
</evidence>
<name>N4V0Z2_COLOR</name>
<dbReference type="STRING" id="1213857.N4V0Z2"/>
<feature type="compositionally biased region" description="Basic and acidic residues" evidence="1">
    <location>
        <begin position="128"/>
        <end position="184"/>
    </location>
</feature>
<evidence type="ECO:0000313" key="3">
    <source>
        <dbReference type="EMBL" id="TDZ15511.1"/>
    </source>
</evidence>
<dbReference type="Pfam" id="PF11885">
    <property type="entry name" value="DUF3405"/>
    <property type="match status" value="1"/>
</dbReference>
<dbReference type="HOGENOM" id="CLU_009650_2_0_1"/>
<keyword evidence="4" id="KW-1185">Reference proteome</keyword>
<dbReference type="OrthoDB" id="3353407at2759"/>
<keyword evidence="2" id="KW-0812">Transmembrane</keyword>
<dbReference type="Proteomes" id="UP000014480">
    <property type="component" value="Unassembled WGS sequence"/>
</dbReference>
<dbReference type="PANTHER" id="PTHR36205">
    <property type="entry name" value="CHROMOSOME 19, WHOLE GENOME SHOTGUN SEQUENCE"/>
    <property type="match status" value="1"/>
</dbReference>
<gene>
    <name evidence="3" type="ORF">Cob_v011659</name>
</gene>
<accession>N4V0Z2</accession>
<protein>
    <recommendedName>
        <fullName evidence="5">Reticulocyte-binding protein 2-like protein a</fullName>
    </recommendedName>
</protein>
<reference evidence="4" key="2">
    <citation type="journal article" date="2019" name="Mol. Plant Microbe Interact.">
        <title>Genome sequence resources for four phytopathogenic fungi from the Colletotrichum orbiculare species complex.</title>
        <authorList>
            <person name="Gan P."/>
            <person name="Tsushima A."/>
            <person name="Narusaka M."/>
            <person name="Narusaka Y."/>
            <person name="Takano Y."/>
            <person name="Kubo Y."/>
            <person name="Shirasu K."/>
        </authorList>
    </citation>
    <scope>GENOME REANNOTATION</scope>
    <source>
        <strain evidence="4">104-T / ATCC 96160 / CBS 514.97 / LARS 414 / MAFF 240422</strain>
    </source>
</reference>
<feature type="region of interest" description="Disordered" evidence="1">
    <location>
        <begin position="57"/>
        <end position="184"/>
    </location>
</feature>
<dbReference type="AlphaFoldDB" id="N4V0Z2"/>
<dbReference type="PANTHER" id="PTHR36205:SF2">
    <property type="entry name" value="MAJOR FACILITATOR SUPERFAMILY TRANSPORTER"/>
    <property type="match status" value="1"/>
</dbReference>
<dbReference type="eggNOG" id="ENOG502SMKU">
    <property type="taxonomic scope" value="Eukaryota"/>
</dbReference>
<evidence type="ECO:0000256" key="2">
    <source>
        <dbReference type="SAM" id="Phobius"/>
    </source>
</evidence>
<keyword evidence="2" id="KW-1133">Transmembrane helix</keyword>
<evidence type="ECO:0008006" key="5">
    <source>
        <dbReference type="Google" id="ProtNLM"/>
    </source>
</evidence>
<dbReference type="EMBL" id="AMCV02000040">
    <property type="protein sequence ID" value="TDZ15511.1"/>
    <property type="molecule type" value="Genomic_DNA"/>
</dbReference>
<keyword evidence="2" id="KW-0472">Membrane</keyword>
<organism evidence="3 4">
    <name type="scientific">Colletotrichum orbiculare (strain 104-T / ATCC 96160 / CBS 514.97 / LARS 414 / MAFF 240422)</name>
    <name type="common">Cucumber anthracnose fungus</name>
    <name type="synonym">Colletotrichum lagenarium</name>
    <dbReference type="NCBI Taxonomy" id="1213857"/>
    <lineage>
        <taxon>Eukaryota</taxon>
        <taxon>Fungi</taxon>
        <taxon>Dikarya</taxon>
        <taxon>Ascomycota</taxon>
        <taxon>Pezizomycotina</taxon>
        <taxon>Sordariomycetes</taxon>
        <taxon>Hypocreomycetidae</taxon>
        <taxon>Glomerellales</taxon>
        <taxon>Glomerellaceae</taxon>
        <taxon>Colletotrichum</taxon>
        <taxon>Colletotrichum orbiculare species complex</taxon>
    </lineage>
</organism>
<feature type="compositionally biased region" description="Basic and acidic residues" evidence="1">
    <location>
        <begin position="97"/>
        <end position="115"/>
    </location>
</feature>
<dbReference type="InterPro" id="IPR021822">
    <property type="entry name" value="DUF3405"/>
</dbReference>
<dbReference type="CDD" id="cd22249">
    <property type="entry name" value="UDM1_RNF168_RNF169-like"/>
    <property type="match status" value="1"/>
</dbReference>
<feature type="transmembrane region" description="Helical" evidence="2">
    <location>
        <begin position="20"/>
        <end position="38"/>
    </location>
</feature>
<proteinExistence type="predicted"/>
<comment type="caution">
    <text evidence="3">The sequence shown here is derived from an EMBL/GenBank/DDBJ whole genome shotgun (WGS) entry which is preliminary data.</text>
</comment>
<feature type="region of interest" description="Disordered" evidence="1">
    <location>
        <begin position="378"/>
        <end position="401"/>
    </location>
</feature>